<reference evidence="5 6" key="1">
    <citation type="submission" date="2020-02" db="EMBL/GenBank/DDBJ databases">
        <title>Genome sequence of strain CCNWXJ40-4.</title>
        <authorList>
            <person name="Gao J."/>
            <person name="Sun J."/>
        </authorList>
    </citation>
    <scope>NUCLEOTIDE SEQUENCE [LARGE SCALE GENOMIC DNA]</scope>
    <source>
        <strain evidence="5 6">CCNWXJ 40-4</strain>
    </source>
</reference>
<evidence type="ECO:0000256" key="2">
    <source>
        <dbReference type="ARBA" id="ARBA00023125"/>
    </source>
</evidence>
<dbReference type="Pfam" id="PF07729">
    <property type="entry name" value="FCD"/>
    <property type="match status" value="1"/>
</dbReference>
<dbReference type="InterPro" id="IPR036390">
    <property type="entry name" value="WH_DNA-bd_sf"/>
</dbReference>
<dbReference type="Gene3D" id="1.10.10.10">
    <property type="entry name" value="Winged helix-like DNA-binding domain superfamily/Winged helix DNA-binding domain"/>
    <property type="match status" value="1"/>
</dbReference>
<feature type="domain" description="HTH gntR-type" evidence="4">
    <location>
        <begin position="12"/>
        <end position="78"/>
    </location>
</feature>
<keyword evidence="3" id="KW-0804">Transcription</keyword>
<dbReference type="EMBL" id="JAAKZF010000010">
    <property type="protein sequence ID" value="NGO51675.1"/>
    <property type="molecule type" value="Genomic_DNA"/>
</dbReference>
<dbReference type="PANTHER" id="PTHR43537:SF5">
    <property type="entry name" value="UXU OPERON TRANSCRIPTIONAL REGULATOR"/>
    <property type="match status" value="1"/>
</dbReference>
<dbReference type="SUPFAM" id="SSF46785">
    <property type="entry name" value="Winged helix' DNA-binding domain"/>
    <property type="match status" value="1"/>
</dbReference>
<dbReference type="RefSeq" id="WP_165027436.1">
    <property type="nucleotide sequence ID" value="NZ_JAAKZF010000010.1"/>
</dbReference>
<dbReference type="InterPro" id="IPR036388">
    <property type="entry name" value="WH-like_DNA-bd_sf"/>
</dbReference>
<dbReference type="PROSITE" id="PS50949">
    <property type="entry name" value="HTH_GNTR"/>
    <property type="match status" value="1"/>
</dbReference>
<dbReference type="SUPFAM" id="SSF48008">
    <property type="entry name" value="GntR ligand-binding domain-like"/>
    <property type="match status" value="1"/>
</dbReference>
<name>A0A6G4WA69_9HYPH</name>
<dbReference type="InterPro" id="IPR011711">
    <property type="entry name" value="GntR_C"/>
</dbReference>
<dbReference type="AlphaFoldDB" id="A0A6G4WA69"/>
<evidence type="ECO:0000313" key="6">
    <source>
        <dbReference type="Proteomes" id="UP001642900"/>
    </source>
</evidence>
<dbReference type="Pfam" id="PF00392">
    <property type="entry name" value="GntR"/>
    <property type="match status" value="1"/>
</dbReference>
<dbReference type="InterPro" id="IPR000524">
    <property type="entry name" value="Tscrpt_reg_HTH_GntR"/>
</dbReference>
<gene>
    <name evidence="5" type="ORF">G6N73_10875</name>
</gene>
<keyword evidence="1" id="KW-0805">Transcription regulation</keyword>
<accession>A0A6G4WA69</accession>
<protein>
    <submittedName>
        <fullName evidence="5">GntR family transcriptional regulator</fullName>
    </submittedName>
</protein>
<keyword evidence="6" id="KW-1185">Reference proteome</keyword>
<organism evidence="5 6">
    <name type="scientific">Allomesorhizobium camelthorni</name>
    <dbReference type="NCBI Taxonomy" id="475069"/>
    <lineage>
        <taxon>Bacteria</taxon>
        <taxon>Pseudomonadati</taxon>
        <taxon>Pseudomonadota</taxon>
        <taxon>Alphaproteobacteria</taxon>
        <taxon>Hyphomicrobiales</taxon>
        <taxon>Phyllobacteriaceae</taxon>
        <taxon>Allomesorhizobium</taxon>
    </lineage>
</organism>
<proteinExistence type="predicted"/>
<sequence>MSSAVRKIAQPESMRTQIYESLRLRLQGSEFTTDDRLVDTEIAKEYGTSRMPAREALLALMSQGFLKQTSRGFVIPVLTPQDIRDIFEIRRLVEPDAAAQAARSMTDANIARLAAARQMAMEAGRSGDAKALMLANMEFRSVWIEAVPNPRLRSLIESFSDHAQAVRIATLKEADSRGVVLDGIDQLMKGFANRDGDAVKARLAAFIKAAEAIYFRGLEGGNETAAAKGRS</sequence>
<dbReference type="GO" id="GO:0003677">
    <property type="term" value="F:DNA binding"/>
    <property type="evidence" value="ECO:0007669"/>
    <property type="project" value="UniProtKB-KW"/>
</dbReference>
<evidence type="ECO:0000256" key="1">
    <source>
        <dbReference type="ARBA" id="ARBA00023015"/>
    </source>
</evidence>
<dbReference type="GO" id="GO:0003700">
    <property type="term" value="F:DNA-binding transcription factor activity"/>
    <property type="evidence" value="ECO:0007669"/>
    <property type="project" value="InterPro"/>
</dbReference>
<evidence type="ECO:0000259" key="4">
    <source>
        <dbReference type="PROSITE" id="PS50949"/>
    </source>
</evidence>
<dbReference type="InterPro" id="IPR008920">
    <property type="entry name" value="TF_FadR/GntR_C"/>
</dbReference>
<dbReference type="Gene3D" id="1.20.120.530">
    <property type="entry name" value="GntR ligand-binding domain-like"/>
    <property type="match status" value="1"/>
</dbReference>
<dbReference type="SMART" id="SM00895">
    <property type="entry name" value="FCD"/>
    <property type="match status" value="1"/>
</dbReference>
<evidence type="ECO:0000256" key="3">
    <source>
        <dbReference type="ARBA" id="ARBA00023163"/>
    </source>
</evidence>
<dbReference type="PANTHER" id="PTHR43537">
    <property type="entry name" value="TRANSCRIPTIONAL REGULATOR, GNTR FAMILY"/>
    <property type="match status" value="1"/>
</dbReference>
<dbReference type="Proteomes" id="UP001642900">
    <property type="component" value="Unassembled WGS sequence"/>
</dbReference>
<evidence type="ECO:0000313" key="5">
    <source>
        <dbReference type="EMBL" id="NGO51675.1"/>
    </source>
</evidence>
<keyword evidence="2" id="KW-0238">DNA-binding</keyword>
<comment type="caution">
    <text evidence="5">The sequence shown here is derived from an EMBL/GenBank/DDBJ whole genome shotgun (WGS) entry which is preliminary data.</text>
</comment>